<feature type="compositionally biased region" description="Basic residues" evidence="1">
    <location>
        <begin position="79"/>
        <end position="95"/>
    </location>
</feature>
<feature type="compositionally biased region" description="Polar residues" evidence="1">
    <location>
        <begin position="149"/>
        <end position="161"/>
    </location>
</feature>
<proteinExistence type="predicted"/>
<feature type="non-terminal residue" evidence="2">
    <location>
        <position position="1"/>
    </location>
</feature>
<reference evidence="2 3" key="1">
    <citation type="journal article" date="2023" name="Arcadia Sci">
        <title>De novo assembly of a long-read Amblyomma americanum tick genome.</title>
        <authorList>
            <person name="Chou S."/>
            <person name="Poskanzer K.E."/>
            <person name="Rollins M."/>
            <person name="Thuy-Boun P.S."/>
        </authorList>
    </citation>
    <scope>NUCLEOTIDE SEQUENCE [LARGE SCALE GENOMIC DNA]</scope>
    <source>
        <strain evidence="2">F_SG_1</strain>
        <tissue evidence="2">Salivary glands</tissue>
    </source>
</reference>
<evidence type="ECO:0000313" key="2">
    <source>
        <dbReference type="EMBL" id="KAK8765707.1"/>
    </source>
</evidence>
<accession>A0AAQ4DTB7</accession>
<protein>
    <submittedName>
        <fullName evidence="2">Uncharacterized protein</fullName>
    </submittedName>
</protein>
<dbReference type="Proteomes" id="UP001321473">
    <property type="component" value="Unassembled WGS sequence"/>
</dbReference>
<evidence type="ECO:0000313" key="3">
    <source>
        <dbReference type="Proteomes" id="UP001321473"/>
    </source>
</evidence>
<feature type="region of interest" description="Disordered" evidence="1">
    <location>
        <begin position="71"/>
        <end position="161"/>
    </location>
</feature>
<comment type="caution">
    <text evidence="2">The sequence shown here is derived from an EMBL/GenBank/DDBJ whole genome shotgun (WGS) entry which is preliminary data.</text>
</comment>
<name>A0AAQ4DTB7_AMBAM</name>
<sequence>KLARRSRGALSPRSGWPFNAYTPGRYWACLLHDTASPAEAPNEAALTPPCTRTLEECANLGWEAKAAPSAAPAGVVHRGCPRKKAVRRPRLRRTARPKESPRPALGALPGRGARVADEERARRGRSCDRGSGEQSLGADRVARHFPDSSYEQVTETIPCSN</sequence>
<organism evidence="2 3">
    <name type="scientific">Amblyomma americanum</name>
    <name type="common">Lone star tick</name>
    <dbReference type="NCBI Taxonomy" id="6943"/>
    <lineage>
        <taxon>Eukaryota</taxon>
        <taxon>Metazoa</taxon>
        <taxon>Ecdysozoa</taxon>
        <taxon>Arthropoda</taxon>
        <taxon>Chelicerata</taxon>
        <taxon>Arachnida</taxon>
        <taxon>Acari</taxon>
        <taxon>Parasitiformes</taxon>
        <taxon>Ixodida</taxon>
        <taxon>Ixodoidea</taxon>
        <taxon>Ixodidae</taxon>
        <taxon>Amblyomminae</taxon>
        <taxon>Amblyomma</taxon>
    </lineage>
</organism>
<keyword evidence="3" id="KW-1185">Reference proteome</keyword>
<dbReference type="EMBL" id="JARKHS020027085">
    <property type="protein sequence ID" value="KAK8765707.1"/>
    <property type="molecule type" value="Genomic_DNA"/>
</dbReference>
<evidence type="ECO:0000256" key="1">
    <source>
        <dbReference type="SAM" id="MobiDB-lite"/>
    </source>
</evidence>
<feature type="compositionally biased region" description="Basic and acidic residues" evidence="1">
    <location>
        <begin position="114"/>
        <end position="131"/>
    </location>
</feature>
<gene>
    <name evidence="2" type="ORF">V5799_031682</name>
</gene>
<dbReference type="AlphaFoldDB" id="A0AAQ4DTB7"/>